<keyword evidence="5 6" id="KW-0012">Acyltransferase</keyword>
<evidence type="ECO:0000313" key="10">
    <source>
        <dbReference type="Proteomes" id="UP000578449"/>
    </source>
</evidence>
<sequence>MTEIQVPKLNNNDGVYLLTAWTAKDGEAVRAGDPIAELETSKAIEELTAHEDGVLRHLLPEGAECAPGQVIARLERDGETAPPRTEPAAPAEPAAPGQPVVTEPARRFIAQHGIPMERVNALGVKVVRRADVEALAPAEPEPMADAAEGPKTGLVESSPIQRRIAETVERSHREIPSAFTLMRVDVTETLVFAREESRRSRVLIGLPELLVKAVGDLLGRFPVFFATPVDARRVAPADVADVGVTMDVGHGMVVPVIRDAGGRTLAEIARDLTRLRQVAMKGRFREEDLRGGAIMVTLHTENGVIMAAPLVFPGQICALALTAPRSEVVQTAAGHFTTRQVVSLGLSYDHRFVNGREAAEFLGALRPALESPGRS</sequence>
<name>A0A840PHZ0_9ACTN</name>
<keyword evidence="10" id="KW-1185">Reference proteome</keyword>
<dbReference type="GO" id="GO:0031405">
    <property type="term" value="F:lipoic acid binding"/>
    <property type="evidence" value="ECO:0007669"/>
    <property type="project" value="TreeGrafter"/>
</dbReference>
<dbReference type="InterPro" id="IPR011053">
    <property type="entry name" value="Single_hybrid_motif"/>
</dbReference>
<keyword evidence="4 6" id="KW-0450">Lipoyl</keyword>
<feature type="region of interest" description="Disordered" evidence="7">
    <location>
        <begin position="78"/>
        <end position="99"/>
    </location>
</feature>
<comment type="caution">
    <text evidence="9">The sequence shown here is derived from an EMBL/GenBank/DDBJ whole genome shotgun (WGS) entry which is preliminary data.</text>
</comment>
<dbReference type="EC" id="2.3.1.-" evidence="6"/>
<dbReference type="PROSITE" id="PS00189">
    <property type="entry name" value="LIPOYL"/>
    <property type="match status" value="1"/>
</dbReference>
<dbReference type="Proteomes" id="UP000578449">
    <property type="component" value="Unassembled WGS sequence"/>
</dbReference>
<dbReference type="EMBL" id="JACHGN010000015">
    <property type="protein sequence ID" value="MBB5136737.1"/>
    <property type="molecule type" value="Genomic_DNA"/>
</dbReference>
<keyword evidence="3 6" id="KW-0808">Transferase</keyword>
<dbReference type="Pfam" id="PF00198">
    <property type="entry name" value="2-oxoacid_dh"/>
    <property type="match status" value="1"/>
</dbReference>
<dbReference type="CDD" id="cd06849">
    <property type="entry name" value="lipoyl_domain"/>
    <property type="match status" value="1"/>
</dbReference>
<evidence type="ECO:0000256" key="6">
    <source>
        <dbReference type="RuleBase" id="RU003423"/>
    </source>
</evidence>
<evidence type="ECO:0000256" key="2">
    <source>
        <dbReference type="ARBA" id="ARBA00007317"/>
    </source>
</evidence>
<dbReference type="PANTHER" id="PTHR43178">
    <property type="entry name" value="DIHYDROLIPOAMIDE ACETYLTRANSFERASE COMPONENT OF PYRUVATE DEHYDROGENASE COMPLEX"/>
    <property type="match status" value="1"/>
</dbReference>
<dbReference type="GO" id="GO:0005737">
    <property type="term" value="C:cytoplasm"/>
    <property type="evidence" value="ECO:0007669"/>
    <property type="project" value="TreeGrafter"/>
</dbReference>
<proteinExistence type="inferred from homology"/>
<evidence type="ECO:0000256" key="4">
    <source>
        <dbReference type="ARBA" id="ARBA00022823"/>
    </source>
</evidence>
<dbReference type="RefSeq" id="WP_185053611.1">
    <property type="nucleotide sequence ID" value="NZ_BAABIX010000008.1"/>
</dbReference>
<evidence type="ECO:0000313" key="9">
    <source>
        <dbReference type="EMBL" id="MBB5136737.1"/>
    </source>
</evidence>
<gene>
    <name evidence="9" type="ORF">HNP84_006488</name>
</gene>
<dbReference type="PANTHER" id="PTHR43178:SF5">
    <property type="entry name" value="LIPOAMIDE ACYLTRANSFERASE COMPONENT OF BRANCHED-CHAIN ALPHA-KETO ACID DEHYDROGENASE COMPLEX, MITOCHONDRIAL"/>
    <property type="match status" value="1"/>
</dbReference>
<dbReference type="Gene3D" id="3.30.559.10">
    <property type="entry name" value="Chloramphenicol acetyltransferase-like domain"/>
    <property type="match status" value="1"/>
</dbReference>
<comment type="cofactor">
    <cofactor evidence="1 6">
        <name>(R)-lipoate</name>
        <dbReference type="ChEBI" id="CHEBI:83088"/>
    </cofactor>
</comment>
<protein>
    <recommendedName>
        <fullName evidence="6">Dihydrolipoamide acetyltransferase component of pyruvate dehydrogenase complex</fullName>
        <ecNumber evidence="6">2.3.1.-</ecNumber>
    </recommendedName>
</protein>
<evidence type="ECO:0000259" key="8">
    <source>
        <dbReference type="PROSITE" id="PS50968"/>
    </source>
</evidence>
<dbReference type="SUPFAM" id="SSF52777">
    <property type="entry name" value="CoA-dependent acyltransferases"/>
    <property type="match status" value="1"/>
</dbReference>
<dbReference type="InterPro" id="IPR003016">
    <property type="entry name" value="2-oxoA_DH_lipoyl-BS"/>
</dbReference>
<evidence type="ECO:0000256" key="3">
    <source>
        <dbReference type="ARBA" id="ARBA00022679"/>
    </source>
</evidence>
<dbReference type="Gene3D" id="2.40.50.100">
    <property type="match status" value="1"/>
</dbReference>
<dbReference type="AlphaFoldDB" id="A0A840PHZ0"/>
<evidence type="ECO:0000256" key="1">
    <source>
        <dbReference type="ARBA" id="ARBA00001938"/>
    </source>
</evidence>
<dbReference type="InterPro" id="IPR001078">
    <property type="entry name" value="2-oxoacid_DH_actylTfrase"/>
</dbReference>
<dbReference type="InterPro" id="IPR000089">
    <property type="entry name" value="Biotin_lipoyl"/>
</dbReference>
<dbReference type="Pfam" id="PF00364">
    <property type="entry name" value="Biotin_lipoyl"/>
    <property type="match status" value="1"/>
</dbReference>
<organism evidence="9 10">
    <name type="scientific">Thermocatellispora tengchongensis</name>
    <dbReference type="NCBI Taxonomy" id="1073253"/>
    <lineage>
        <taxon>Bacteria</taxon>
        <taxon>Bacillati</taxon>
        <taxon>Actinomycetota</taxon>
        <taxon>Actinomycetes</taxon>
        <taxon>Streptosporangiales</taxon>
        <taxon>Streptosporangiaceae</taxon>
        <taxon>Thermocatellispora</taxon>
    </lineage>
</organism>
<reference evidence="9 10" key="1">
    <citation type="submission" date="2020-08" db="EMBL/GenBank/DDBJ databases">
        <title>Genomic Encyclopedia of Type Strains, Phase IV (KMG-IV): sequencing the most valuable type-strain genomes for metagenomic binning, comparative biology and taxonomic classification.</title>
        <authorList>
            <person name="Goeker M."/>
        </authorList>
    </citation>
    <scope>NUCLEOTIDE SEQUENCE [LARGE SCALE GENOMIC DNA]</scope>
    <source>
        <strain evidence="9 10">DSM 45615</strain>
    </source>
</reference>
<dbReference type="InterPro" id="IPR023213">
    <property type="entry name" value="CAT-like_dom_sf"/>
</dbReference>
<evidence type="ECO:0000256" key="7">
    <source>
        <dbReference type="SAM" id="MobiDB-lite"/>
    </source>
</evidence>
<evidence type="ECO:0000256" key="5">
    <source>
        <dbReference type="ARBA" id="ARBA00023315"/>
    </source>
</evidence>
<feature type="domain" description="Lipoyl-binding" evidence="8">
    <location>
        <begin position="1"/>
        <end position="75"/>
    </location>
</feature>
<feature type="compositionally biased region" description="Low complexity" evidence="7">
    <location>
        <begin position="80"/>
        <end position="95"/>
    </location>
</feature>
<accession>A0A840PHZ0</accession>
<dbReference type="PROSITE" id="PS50968">
    <property type="entry name" value="BIOTINYL_LIPOYL"/>
    <property type="match status" value="1"/>
</dbReference>
<dbReference type="InterPro" id="IPR050743">
    <property type="entry name" value="2-oxoacid_DH_E2_comp"/>
</dbReference>
<dbReference type="SUPFAM" id="SSF51230">
    <property type="entry name" value="Single hybrid motif"/>
    <property type="match status" value="1"/>
</dbReference>
<comment type="similarity">
    <text evidence="2 6">Belongs to the 2-oxoacid dehydrogenase family.</text>
</comment>
<dbReference type="GO" id="GO:0016407">
    <property type="term" value="F:acetyltransferase activity"/>
    <property type="evidence" value="ECO:0007669"/>
    <property type="project" value="TreeGrafter"/>
</dbReference>